<dbReference type="EMBL" id="JADQDP010000007">
    <property type="protein sequence ID" value="MBF9144224.1"/>
    <property type="molecule type" value="Genomic_DNA"/>
</dbReference>
<dbReference type="AlphaFoldDB" id="A0A931FQ42"/>
<accession>A0A931FQ42</accession>
<keyword evidence="3" id="KW-1185">Reference proteome</keyword>
<reference evidence="2 3" key="1">
    <citation type="submission" date="2020-11" db="EMBL/GenBank/DDBJ databases">
        <authorList>
            <person name="Kim M.K."/>
        </authorList>
    </citation>
    <scope>NUCLEOTIDE SEQUENCE [LARGE SCALE GENOMIC DNA]</scope>
    <source>
        <strain evidence="2 3">BT439</strain>
    </source>
</reference>
<name>A0A931FQ42_9BACT</name>
<keyword evidence="1" id="KW-0812">Transmembrane</keyword>
<evidence type="ECO:0000313" key="3">
    <source>
        <dbReference type="Proteomes" id="UP000645610"/>
    </source>
</evidence>
<keyword evidence="1" id="KW-0472">Membrane</keyword>
<feature type="transmembrane region" description="Helical" evidence="1">
    <location>
        <begin position="16"/>
        <end position="39"/>
    </location>
</feature>
<comment type="caution">
    <text evidence="2">The sequence shown here is derived from an EMBL/GenBank/DDBJ whole genome shotgun (WGS) entry which is preliminary data.</text>
</comment>
<evidence type="ECO:0000256" key="1">
    <source>
        <dbReference type="SAM" id="Phobius"/>
    </source>
</evidence>
<proteinExistence type="predicted"/>
<protein>
    <submittedName>
        <fullName evidence="2">Uncharacterized protein</fullName>
    </submittedName>
</protein>
<keyword evidence="1" id="KW-1133">Transmembrane helix</keyword>
<gene>
    <name evidence="2" type="ORF">I2I01_21460</name>
</gene>
<evidence type="ECO:0000313" key="2">
    <source>
        <dbReference type="EMBL" id="MBF9144224.1"/>
    </source>
</evidence>
<dbReference type="Proteomes" id="UP000645610">
    <property type="component" value="Unassembled WGS sequence"/>
</dbReference>
<sequence>MMLLFSPLLLLGDITGLLWLVGIVLVVAFLAILVGVVLVGRATFVADAPSESAKSKRKTILAVVAPILAFIILWHLLSGLF</sequence>
<dbReference type="RefSeq" id="WP_196288581.1">
    <property type="nucleotide sequence ID" value="NZ_JADQDP010000007.1"/>
</dbReference>
<organism evidence="2 3">
    <name type="scientific">Hymenobacter properus</name>
    <dbReference type="NCBI Taxonomy" id="2791026"/>
    <lineage>
        <taxon>Bacteria</taxon>
        <taxon>Pseudomonadati</taxon>
        <taxon>Bacteroidota</taxon>
        <taxon>Cytophagia</taxon>
        <taxon>Cytophagales</taxon>
        <taxon>Hymenobacteraceae</taxon>
        <taxon>Hymenobacter</taxon>
    </lineage>
</organism>
<feature type="transmembrane region" description="Helical" evidence="1">
    <location>
        <begin position="60"/>
        <end position="77"/>
    </location>
</feature>